<evidence type="ECO:0000256" key="8">
    <source>
        <dbReference type="ARBA" id="ARBA00023242"/>
    </source>
</evidence>
<keyword evidence="2" id="KW-0863">Zinc-finger</keyword>
<dbReference type="InterPro" id="IPR050200">
    <property type="entry name" value="Nuclear_hormone_rcpt_NR3"/>
</dbReference>
<dbReference type="Proteomes" id="UP001175271">
    <property type="component" value="Unassembled WGS sequence"/>
</dbReference>
<keyword evidence="7" id="KW-0675">Receptor</keyword>
<evidence type="ECO:0000256" key="1">
    <source>
        <dbReference type="ARBA" id="ARBA00022723"/>
    </source>
</evidence>
<sequence length="206" mass="22792">MPSAAPQMKSPDSSLFPADMLDVTYLCQVCKEVARGYHFGAFTCEGCKSFFGRTCKPVDKNERSSGDASSFLEPRVKLHCKANRSCNVEGKNRTSCKYCRYEKCLRVGMSPQNSRYGRRSKYFKVATALDAHRRAAESSFQAIARGLVDFSVKSLIGDESARNPFGASQPAPLPLRSPPSSPSFPSTSSSEGDENEPLDLRVKRRR</sequence>
<keyword evidence="5" id="KW-0238">DNA-binding</keyword>
<evidence type="ECO:0000256" key="2">
    <source>
        <dbReference type="ARBA" id="ARBA00022771"/>
    </source>
</evidence>
<evidence type="ECO:0000256" key="3">
    <source>
        <dbReference type="ARBA" id="ARBA00022833"/>
    </source>
</evidence>
<evidence type="ECO:0000313" key="11">
    <source>
        <dbReference type="EMBL" id="KAK0424190.1"/>
    </source>
</evidence>
<evidence type="ECO:0000259" key="10">
    <source>
        <dbReference type="PROSITE" id="PS51030"/>
    </source>
</evidence>
<feature type="compositionally biased region" description="Pro residues" evidence="9">
    <location>
        <begin position="171"/>
        <end position="182"/>
    </location>
</feature>
<feature type="region of interest" description="Disordered" evidence="9">
    <location>
        <begin position="161"/>
        <end position="206"/>
    </location>
</feature>
<dbReference type="PROSITE" id="PS51030">
    <property type="entry name" value="NUCLEAR_REC_DBD_2"/>
    <property type="match status" value="1"/>
</dbReference>
<evidence type="ECO:0000256" key="7">
    <source>
        <dbReference type="ARBA" id="ARBA00023170"/>
    </source>
</evidence>
<keyword evidence="3" id="KW-0862">Zinc</keyword>
<proteinExistence type="predicted"/>
<name>A0AA39M883_9BILA</name>
<dbReference type="Pfam" id="PF00105">
    <property type="entry name" value="zf-C4"/>
    <property type="match status" value="1"/>
</dbReference>
<dbReference type="PANTHER" id="PTHR48092">
    <property type="entry name" value="KNIRPS-RELATED PROTEIN-RELATED"/>
    <property type="match status" value="1"/>
</dbReference>
<keyword evidence="12" id="KW-1185">Reference proteome</keyword>
<keyword evidence="8" id="KW-0539">Nucleus</keyword>
<keyword evidence="6" id="KW-0804">Transcription</keyword>
<comment type="caution">
    <text evidence="11">The sequence shown here is derived from an EMBL/GenBank/DDBJ whole genome shotgun (WGS) entry which is preliminary data.</text>
</comment>
<dbReference type="Gene3D" id="3.30.50.10">
    <property type="entry name" value="Erythroid Transcription Factor GATA-1, subunit A"/>
    <property type="match status" value="1"/>
</dbReference>
<evidence type="ECO:0000256" key="5">
    <source>
        <dbReference type="ARBA" id="ARBA00023125"/>
    </source>
</evidence>
<evidence type="ECO:0000313" key="12">
    <source>
        <dbReference type="Proteomes" id="UP001175271"/>
    </source>
</evidence>
<dbReference type="InterPro" id="IPR013088">
    <property type="entry name" value="Znf_NHR/GATA"/>
</dbReference>
<dbReference type="GO" id="GO:0003700">
    <property type="term" value="F:DNA-binding transcription factor activity"/>
    <property type="evidence" value="ECO:0007669"/>
    <property type="project" value="InterPro"/>
</dbReference>
<dbReference type="EMBL" id="JAUCMV010000001">
    <property type="protein sequence ID" value="KAK0424190.1"/>
    <property type="molecule type" value="Genomic_DNA"/>
</dbReference>
<dbReference type="InterPro" id="IPR001628">
    <property type="entry name" value="Znf_hrmn_rcpt"/>
</dbReference>
<keyword evidence="4" id="KW-0805">Transcription regulation</keyword>
<feature type="domain" description="Nuclear receptor" evidence="10">
    <location>
        <begin position="24"/>
        <end position="116"/>
    </location>
</feature>
<dbReference type="SUPFAM" id="SSF57716">
    <property type="entry name" value="Glucocorticoid receptor-like (DNA-binding domain)"/>
    <property type="match status" value="1"/>
</dbReference>
<dbReference type="AlphaFoldDB" id="A0AA39M883"/>
<reference evidence="11" key="1">
    <citation type="submission" date="2023-06" db="EMBL/GenBank/DDBJ databases">
        <title>Genomic analysis of the entomopathogenic nematode Steinernema hermaphroditum.</title>
        <authorList>
            <person name="Schwarz E.M."/>
            <person name="Heppert J.K."/>
            <person name="Baniya A."/>
            <person name="Schwartz H.T."/>
            <person name="Tan C.-H."/>
            <person name="Antoshechkin I."/>
            <person name="Sternberg P.W."/>
            <person name="Goodrich-Blair H."/>
            <person name="Dillman A.R."/>
        </authorList>
    </citation>
    <scope>NUCLEOTIDE SEQUENCE</scope>
    <source>
        <strain evidence="11">PS9179</strain>
        <tissue evidence="11">Whole animal</tissue>
    </source>
</reference>
<keyword evidence="1" id="KW-0479">Metal-binding</keyword>
<evidence type="ECO:0000256" key="9">
    <source>
        <dbReference type="SAM" id="MobiDB-lite"/>
    </source>
</evidence>
<dbReference type="SMART" id="SM00399">
    <property type="entry name" value="ZnF_C4"/>
    <property type="match status" value="1"/>
</dbReference>
<organism evidence="11 12">
    <name type="scientific">Steinernema hermaphroditum</name>
    <dbReference type="NCBI Taxonomy" id="289476"/>
    <lineage>
        <taxon>Eukaryota</taxon>
        <taxon>Metazoa</taxon>
        <taxon>Ecdysozoa</taxon>
        <taxon>Nematoda</taxon>
        <taxon>Chromadorea</taxon>
        <taxon>Rhabditida</taxon>
        <taxon>Tylenchina</taxon>
        <taxon>Panagrolaimomorpha</taxon>
        <taxon>Strongyloidoidea</taxon>
        <taxon>Steinernematidae</taxon>
        <taxon>Steinernema</taxon>
    </lineage>
</organism>
<gene>
    <name evidence="11" type="ORF">QR680_008538</name>
</gene>
<evidence type="ECO:0000256" key="4">
    <source>
        <dbReference type="ARBA" id="ARBA00023015"/>
    </source>
</evidence>
<dbReference type="PRINTS" id="PR00047">
    <property type="entry name" value="STROIDFINGER"/>
</dbReference>
<dbReference type="PROSITE" id="PS00031">
    <property type="entry name" value="NUCLEAR_REC_DBD_1"/>
    <property type="match status" value="1"/>
</dbReference>
<dbReference type="GO" id="GO:0008270">
    <property type="term" value="F:zinc ion binding"/>
    <property type="evidence" value="ECO:0007669"/>
    <property type="project" value="UniProtKB-KW"/>
</dbReference>
<dbReference type="GO" id="GO:0043565">
    <property type="term" value="F:sequence-specific DNA binding"/>
    <property type="evidence" value="ECO:0007669"/>
    <property type="project" value="InterPro"/>
</dbReference>
<evidence type="ECO:0000256" key="6">
    <source>
        <dbReference type="ARBA" id="ARBA00023163"/>
    </source>
</evidence>
<protein>
    <recommendedName>
        <fullName evidence="10">Nuclear receptor domain-containing protein</fullName>
    </recommendedName>
</protein>
<accession>A0AA39M883</accession>